<evidence type="ECO:0000313" key="1">
    <source>
        <dbReference type="EMBL" id="CAI2189508.1"/>
    </source>
</evidence>
<reference evidence="1" key="1">
    <citation type="submission" date="2022-08" db="EMBL/GenBank/DDBJ databases">
        <authorList>
            <person name="Kallberg Y."/>
            <person name="Tangrot J."/>
            <person name="Rosling A."/>
        </authorList>
    </citation>
    <scope>NUCLEOTIDE SEQUENCE</scope>
    <source>
        <strain evidence="1">Wild A</strain>
    </source>
</reference>
<accession>A0A9W4T1Y0</accession>
<organism evidence="1 2">
    <name type="scientific">Funneliformis geosporum</name>
    <dbReference type="NCBI Taxonomy" id="1117311"/>
    <lineage>
        <taxon>Eukaryota</taxon>
        <taxon>Fungi</taxon>
        <taxon>Fungi incertae sedis</taxon>
        <taxon>Mucoromycota</taxon>
        <taxon>Glomeromycotina</taxon>
        <taxon>Glomeromycetes</taxon>
        <taxon>Glomerales</taxon>
        <taxon>Glomeraceae</taxon>
        <taxon>Funneliformis</taxon>
    </lineage>
</organism>
<feature type="non-terminal residue" evidence="1">
    <location>
        <position position="1"/>
    </location>
</feature>
<dbReference type="OrthoDB" id="2395307at2759"/>
<evidence type="ECO:0000313" key="2">
    <source>
        <dbReference type="Proteomes" id="UP001153678"/>
    </source>
</evidence>
<proteinExistence type="predicted"/>
<dbReference type="AlphaFoldDB" id="A0A9W4T1Y0"/>
<dbReference type="EMBL" id="CAMKVN010005874">
    <property type="protein sequence ID" value="CAI2189508.1"/>
    <property type="molecule type" value="Genomic_DNA"/>
</dbReference>
<sequence length="62" mass="7569">KELENKVERFKRLHRERETQRMPAPECLSKKTIEKRVERARKIYDLFSTIGVDQFQHHRSTS</sequence>
<comment type="caution">
    <text evidence="1">The sequence shown here is derived from an EMBL/GenBank/DDBJ whole genome shotgun (WGS) entry which is preliminary data.</text>
</comment>
<name>A0A9W4T1Y0_9GLOM</name>
<protein>
    <submittedName>
        <fullName evidence="1">15680_t:CDS:1</fullName>
    </submittedName>
</protein>
<keyword evidence="2" id="KW-1185">Reference proteome</keyword>
<dbReference type="Proteomes" id="UP001153678">
    <property type="component" value="Unassembled WGS sequence"/>
</dbReference>
<gene>
    <name evidence="1" type="ORF">FWILDA_LOCUS14114</name>
</gene>